<comment type="similarity">
    <text evidence="1">Belongs to the 'phage' integrase family.</text>
</comment>
<evidence type="ECO:0000259" key="6">
    <source>
        <dbReference type="Pfam" id="PF22022"/>
    </source>
</evidence>
<reference evidence="7 8" key="1">
    <citation type="submission" date="2019-12" db="EMBL/GenBank/DDBJ databases">
        <title>Microbes associate with the intestines of laboratory mice.</title>
        <authorList>
            <person name="Navarre W."/>
            <person name="Wong E."/>
        </authorList>
    </citation>
    <scope>NUCLEOTIDE SEQUENCE [LARGE SCALE GENOMIC DNA]</scope>
    <source>
        <strain evidence="7 8">NM82_D38</strain>
    </source>
</reference>
<organism evidence="7 8">
    <name type="scientific">Parasutterella muris</name>
    <dbReference type="NCBI Taxonomy" id="2565572"/>
    <lineage>
        <taxon>Bacteria</taxon>
        <taxon>Pseudomonadati</taxon>
        <taxon>Pseudomonadota</taxon>
        <taxon>Betaproteobacteria</taxon>
        <taxon>Burkholderiales</taxon>
        <taxon>Sutterellaceae</taxon>
        <taxon>Parasutterella</taxon>
    </lineage>
</organism>
<dbReference type="PANTHER" id="PTHR30629">
    <property type="entry name" value="PROPHAGE INTEGRASE"/>
    <property type="match status" value="1"/>
</dbReference>
<dbReference type="InterPro" id="IPR010998">
    <property type="entry name" value="Integrase_recombinase_N"/>
</dbReference>
<dbReference type="Gene3D" id="3.30.160.390">
    <property type="entry name" value="Integrase, DNA-binding domain"/>
    <property type="match status" value="1"/>
</dbReference>
<dbReference type="OrthoDB" id="9775880at2"/>
<sequence length="417" mass="47569">MRFTVKALDCELPNGKYTDAASPGLCFRVRGKYRNWIFRRYCSGKAREVALGSYPKVSIAEARKSAAQLSGMNDEEFLASIERKKSSGESPARLTFRQAAEKFAGWNIEVGNWQELDKAHKVFNGRMRMYVFPVIGDCFLDEVTPALVASIAQPIWHMPDTVDRCLRFTRQVFNWSIAKNLTSISNPADRTGPLQYLLPRERHVTKNRGAISVAELPSLFRCIYDRFGDTASGRCFLFSVLTATRSGTARLATWEQIDFENREWVIPPEQLKMSENGSLIVPLPEIVINWLEGFKPDNASGLIFQNSLGRALSDSMVSRLIKDSGKDWIDAAQTAKLGKSVRPTLHGVARATFRTWAQDDSLGNDRRFDPRIAELCLHHKVKDIYNGAYERNEHFKRRREMMNEWATYCFKEVYESP</sequence>
<feature type="domain" description="Integrase DNA-binding" evidence="5">
    <location>
        <begin position="16"/>
        <end position="71"/>
    </location>
</feature>
<keyword evidence="4" id="KW-0233">DNA recombination</keyword>
<dbReference type="GO" id="GO:0006310">
    <property type="term" value="P:DNA recombination"/>
    <property type="evidence" value="ECO:0007669"/>
    <property type="project" value="UniProtKB-KW"/>
</dbReference>
<evidence type="ECO:0000259" key="5">
    <source>
        <dbReference type="Pfam" id="PF13356"/>
    </source>
</evidence>
<name>A0A6L6YIV8_9BURK</name>
<dbReference type="Gene3D" id="1.10.150.130">
    <property type="match status" value="1"/>
</dbReference>
<dbReference type="Gene3D" id="1.10.443.10">
    <property type="entry name" value="Intergrase catalytic core"/>
    <property type="match status" value="1"/>
</dbReference>
<dbReference type="InterPro" id="IPR038488">
    <property type="entry name" value="Integrase_DNA-bd_sf"/>
</dbReference>
<keyword evidence="8" id="KW-1185">Reference proteome</keyword>
<comment type="caution">
    <text evidence="7">The sequence shown here is derived from an EMBL/GenBank/DDBJ whole genome shotgun (WGS) entry which is preliminary data.</text>
</comment>
<protein>
    <submittedName>
        <fullName evidence="7">DUF4102 domain-containing protein</fullName>
    </submittedName>
</protein>
<dbReference type="InterPro" id="IPR053876">
    <property type="entry name" value="Phage_int_M"/>
</dbReference>
<keyword evidence="2" id="KW-0229">DNA integration</keyword>
<proteinExistence type="inferred from homology"/>
<keyword evidence="3" id="KW-0238">DNA-binding</keyword>
<dbReference type="RefSeq" id="WP_160336025.1">
    <property type="nucleotide sequence ID" value="NZ_WSRP01000037.1"/>
</dbReference>
<dbReference type="InterPro" id="IPR011010">
    <property type="entry name" value="DNA_brk_join_enz"/>
</dbReference>
<feature type="domain" description="Phage integrase central" evidence="6">
    <location>
        <begin position="110"/>
        <end position="190"/>
    </location>
</feature>
<accession>A0A6L6YIV8</accession>
<dbReference type="GO" id="GO:0003677">
    <property type="term" value="F:DNA binding"/>
    <property type="evidence" value="ECO:0007669"/>
    <property type="project" value="UniProtKB-KW"/>
</dbReference>
<evidence type="ECO:0000256" key="2">
    <source>
        <dbReference type="ARBA" id="ARBA00022908"/>
    </source>
</evidence>
<dbReference type="Pfam" id="PF22022">
    <property type="entry name" value="Phage_int_M"/>
    <property type="match status" value="1"/>
</dbReference>
<dbReference type="Proteomes" id="UP000472580">
    <property type="component" value="Unassembled WGS sequence"/>
</dbReference>
<evidence type="ECO:0000256" key="4">
    <source>
        <dbReference type="ARBA" id="ARBA00023172"/>
    </source>
</evidence>
<evidence type="ECO:0000313" key="8">
    <source>
        <dbReference type="Proteomes" id="UP000472580"/>
    </source>
</evidence>
<dbReference type="EMBL" id="WSRP01000037">
    <property type="protein sequence ID" value="MVX57606.1"/>
    <property type="molecule type" value="Genomic_DNA"/>
</dbReference>
<gene>
    <name evidence="7" type="ORF">E5987_10430</name>
</gene>
<evidence type="ECO:0000256" key="3">
    <source>
        <dbReference type="ARBA" id="ARBA00023125"/>
    </source>
</evidence>
<dbReference type="GO" id="GO:0015074">
    <property type="term" value="P:DNA integration"/>
    <property type="evidence" value="ECO:0007669"/>
    <property type="project" value="UniProtKB-KW"/>
</dbReference>
<dbReference type="InterPro" id="IPR013762">
    <property type="entry name" value="Integrase-like_cat_sf"/>
</dbReference>
<dbReference type="PANTHER" id="PTHR30629:SF2">
    <property type="entry name" value="PROPHAGE INTEGRASE INTS-RELATED"/>
    <property type="match status" value="1"/>
</dbReference>
<dbReference type="Pfam" id="PF13356">
    <property type="entry name" value="Arm-DNA-bind_3"/>
    <property type="match status" value="1"/>
</dbReference>
<dbReference type="SUPFAM" id="SSF56349">
    <property type="entry name" value="DNA breaking-rejoining enzymes"/>
    <property type="match status" value="1"/>
</dbReference>
<evidence type="ECO:0000256" key="1">
    <source>
        <dbReference type="ARBA" id="ARBA00008857"/>
    </source>
</evidence>
<dbReference type="CDD" id="cd00801">
    <property type="entry name" value="INT_P4_C"/>
    <property type="match status" value="1"/>
</dbReference>
<dbReference type="AlphaFoldDB" id="A0A6L6YIV8"/>
<dbReference type="InterPro" id="IPR025166">
    <property type="entry name" value="Integrase_DNA_bind_dom"/>
</dbReference>
<dbReference type="InterPro" id="IPR050808">
    <property type="entry name" value="Phage_Integrase"/>
</dbReference>
<evidence type="ECO:0000313" key="7">
    <source>
        <dbReference type="EMBL" id="MVX57606.1"/>
    </source>
</evidence>